<organism evidence="5 6">
    <name type="scientific">Astyanax mexicanus</name>
    <name type="common">Blind cave fish</name>
    <name type="synonym">Astyanax fasciatus mexicanus</name>
    <dbReference type="NCBI Taxonomy" id="7994"/>
    <lineage>
        <taxon>Eukaryota</taxon>
        <taxon>Metazoa</taxon>
        <taxon>Chordata</taxon>
        <taxon>Craniata</taxon>
        <taxon>Vertebrata</taxon>
        <taxon>Euteleostomi</taxon>
        <taxon>Actinopterygii</taxon>
        <taxon>Neopterygii</taxon>
        <taxon>Teleostei</taxon>
        <taxon>Ostariophysi</taxon>
        <taxon>Characiformes</taxon>
        <taxon>Characoidei</taxon>
        <taxon>Acestrorhamphidae</taxon>
        <taxon>Acestrorhamphinae</taxon>
        <taxon>Astyanax</taxon>
    </lineage>
</organism>
<keyword evidence="1" id="KW-0677">Repeat</keyword>
<evidence type="ECO:0000313" key="5">
    <source>
        <dbReference type="Ensembl" id="ENSAMXP00000038158.1"/>
    </source>
</evidence>
<dbReference type="GO" id="GO:0003723">
    <property type="term" value="F:RNA binding"/>
    <property type="evidence" value="ECO:0007669"/>
    <property type="project" value="UniProtKB-UniRule"/>
</dbReference>
<feature type="domain" description="RRM" evidence="4">
    <location>
        <begin position="60"/>
        <end position="134"/>
    </location>
</feature>
<dbReference type="SMART" id="SM00360">
    <property type="entry name" value="RRM"/>
    <property type="match status" value="1"/>
</dbReference>
<keyword evidence="6" id="KW-1185">Reference proteome</keyword>
<sequence length="257" mass="28769">VLSEGFEGLMLSLSDREFLLQTKTPNTFHLLLPARERDVVLLSLCLQDNGDDTHRIAPSPVVHVRGLCESVVEADLVESLEKFGNICYVMMMPFKRQALVEFEDVESADRCVACGSKEAVYIAGQQAYFNYSTSKRITRPTNADDPNSGNKVLLLSIQNPLYPITTDVLYTVCNPIGNVLRIVIFKRNGIQAMNAQKAKAALNGADIYAGCCTLKIEYARPSRLNVIRNDNDSWDYTKPFLVRRGKRLLSNFDLITV</sequence>
<dbReference type="PANTHER" id="PTHR15592">
    <property type="entry name" value="MATRIN 3/NUCLEAR PROTEIN 220-RELATED"/>
    <property type="match status" value="1"/>
</dbReference>
<dbReference type="FunFam" id="3.30.70.330:FF:000104">
    <property type="entry name" value="Heterogeneous nuclear ribonucleoprotein L like"/>
    <property type="match status" value="1"/>
</dbReference>
<dbReference type="OrthoDB" id="302770at2759"/>
<dbReference type="Pfam" id="PF11835">
    <property type="entry name" value="RRM_8"/>
    <property type="match status" value="1"/>
</dbReference>
<protein>
    <submittedName>
        <fullName evidence="5">Heteroous nuclear ribonucleoprotein L like</fullName>
    </submittedName>
</protein>
<evidence type="ECO:0000256" key="3">
    <source>
        <dbReference type="PROSITE-ProRule" id="PRU00176"/>
    </source>
</evidence>
<dbReference type="GeneTree" id="ENSGT01030000234642"/>
<dbReference type="InterPro" id="IPR021790">
    <property type="entry name" value="PTBP1-like_RRM2"/>
</dbReference>
<keyword evidence="2 3" id="KW-0694">RNA-binding</keyword>
<evidence type="ECO:0000313" key="6">
    <source>
        <dbReference type="Proteomes" id="UP000018467"/>
    </source>
</evidence>
<evidence type="ECO:0000256" key="1">
    <source>
        <dbReference type="ARBA" id="ARBA00022737"/>
    </source>
</evidence>
<evidence type="ECO:0000259" key="4">
    <source>
        <dbReference type="PROSITE" id="PS50102"/>
    </source>
</evidence>
<dbReference type="Bgee" id="ENSAMXG00000007014">
    <property type="expression patterns" value="Expressed in brain and 14 other cell types or tissues"/>
</dbReference>
<reference evidence="5" key="3">
    <citation type="submission" date="2025-08" db="UniProtKB">
        <authorList>
            <consortium name="Ensembl"/>
        </authorList>
    </citation>
    <scope>IDENTIFICATION</scope>
</reference>
<dbReference type="InterPro" id="IPR012677">
    <property type="entry name" value="Nucleotide-bd_a/b_plait_sf"/>
</dbReference>
<reference evidence="6" key="2">
    <citation type="journal article" date="2014" name="Nat. Commun.">
        <title>The cavefish genome reveals candidate genes for eye loss.</title>
        <authorList>
            <person name="McGaugh S.E."/>
            <person name="Gross J.B."/>
            <person name="Aken B."/>
            <person name="Blin M."/>
            <person name="Borowsky R."/>
            <person name="Chalopin D."/>
            <person name="Hinaux H."/>
            <person name="Jeffery W.R."/>
            <person name="Keene A."/>
            <person name="Ma L."/>
            <person name="Minx P."/>
            <person name="Murphy D."/>
            <person name="O'Quin K.E."/>
            <person name="Retaux S."/>
            <person name="Rohner N."/>
            <person name="Searle S.M."/>
            <person name="Stahl B.A."/>
            <person name="Tabin C."/>
            <person name="Volff J.N."/>
            <person name="Yoshizawa M."/>
            <person name="Warren W.C."/>
        </authorList>
    </citation>
    <scope>NUCLEOTIDE SEQUENCE [LARGE SCALE GENOMIC DNA]</scope>
    <source>
        <strain evidence="6">female</strain>
    </source>
</reference>
<dbReference type="Pfam" id="PF00076">
    <property type="entry name" value="RRM_1"/>
    <property type="match status" value="1"/>
</dbReference>
<dbReference type="Gene3D" id="3.30.70.330">
    <property type="match status" value="2"/>
</dbReference>
<reference evidence="5" key="4">
    <citation type="submission" date="2025-09" db="UniProtKB">
        <authorList>
            <consortium name="Ensembl"/>
        </authorList>
    </citation>
    <scope>IDENTIFICATION</scope>
</reference>
<dbReference type="InterPro" id="IPR035979">
    <property type="entry name" value="RBD_domain_sf"/>
</dbReference>
<dbReference type="SUPFAM" id="SSF54928">
    <property type="entry name" value="RNA-binding domain, RBD"/>
    <property type="match status" value="2"/>
</dbReference>
<proteinExistence type="predicted"/>
<evidence type="ECO:0000256" key="2">
    <source>
        <dbReference type="ARBA" id="ARBA00022884"/>
    </source>
</evidence>
<dbReference type="Proteomes" id="UP000018467">
    <property type="component" value="Unassembled WGS sequence"/>
</dbReference>
<dbReference type="PROSITE" id="PS50102">
    <property type="entry name" value="RRM"/>
    <property type="match status" value="1"/>
</dbReference>
<dbReference type="InterPro" id="IPR000504">
    <property type="entry name" value="RRM_dom"/>
</dbReference>
<dbReference type="Ensembl" id="ENSAMXT00000053333.1">
    <property type="protein sequence ID" value="ENSAMXP00000038158.1"/>
    <property type="gene ID" value="ENSAMXG00000007014.2"/>
</dbReference>
<accession>A0A3B1J7F5</accession>
<dbReference type="FunFam" id="3.30.70.330:FF:000072">
    <property type="entry name" value="heterogeneous nuclear ribonucleoprotein L isoform X1"/>
    <property type="match status" value="1"/>
</dbReference>
<name>A0A3B1J7F5_ASTMX</name>
<dbReference type="AlphaFoldDB" id="A0A3B1J7F5"/>
<reference evidence="6" key="1">
    <citation type="submission" date="2013-03" db="EMBL/GenBank/DDBJ databases">
        <authorList>
            <person name="Jeffery W."/>
            <person name="Warren W."/>
            <person name="Wilson R.K."/>
        </authorList>
    </citation>
    <scope>NUCLEOTIDE SEQUENCE</scope>
    <source>
        <strain evidence="6">female</strain>
    </source>
</reference>